<dbReference type="STRING" id="1365950.SAMN05428963_10897"/>
<name>A0A1T4RZ00_9HYPH</name>
<dbReference type="EMBL" id="FUXL01000008">
    <property type="protein sequence ID" value="SKA21203.1"/>
    <property type="molecule type" value="Genomic_DNA"/>
</dbReference>
<dbReference type="EC" id="2.1.1.144" evidence="5"/>
<dbReference type="Proteomes" id="UP000190135">
    <property type="component" value="Unassembled WGS sequence"/>
</dbReference>
<gene>
    <name evidence="5" type="primary">tam</name>
    <name evidence="7" type="ORF">SAMN05428963_10897</name>
</gene>
<dbReference type="GO" id="GO:0030798">
    <property type="term" value="F:trans-aconitate 2-methyltransferase activity"/>
    <property type="evidence" value="ECO:0007669"/>
    <property type="project" value="UniProtKB-UniRule"/>
</dbReference>
<evidence type="ECO:0000256" key="3">
    <source>
        <dbReference type="ARBA" id="ARBA00022679"/>
    </source>
</evidence>
<evidence type="ECO:0000256" key="1">
    <source>
        <dbReference type="ARBA" id="ARBA00022490"/>
    </source>
</evidence>
<proteinExistence type="inferred from homology"/>
<protein>
    <recommendedName>
        <fullName evidence="5">Trans-aconitate 2-methyltransferase</fullName>
        <ecNumber evidence="5">2.1.1.144</ecNumber>
    </recommendedName>
</protein>
<feature type="domain" description="Methyltransferase" evidence="6">
    <location>
        <begin position="36"/>
        <end position="124"/>
    </location>
</feature>
<sequence length="258" mass="28179">MTDWNADLYLKFADERTRPARELLARVPLESAATAVDLGCGPGNSTALIAERFPEAAITGVDTSPAMLEKARAALPNCTFIEGDVATYAPEWPADLIFGNAVLQWLGDHESLFPLLMQRLAPGGALAIQMPDNLGEPSHRAMRETAADGPWAGKLSRAAASRTKILSTEAYYDLLAPLADEIDVWRTTYSHVMEGPAAIVTWLKATGLRPFLAPLDESEQTGFLAAYEARLSESYRPRADGKVLLHFPRLFIVARRKA</sequence>
<evidence type="ECO:0000313" key="8">
    <source>
        <dbReference type="Proteomes" id="UP000190135"/>
    </source>
</evidence>
<keyword evidence="8" id="KW-1185">Reference proteome</keyword>
<evidence type="ECO:0000256" key="5">
    <source>
        <dbReference type="HAMAP-Rule" id="MF_00560"/>
    </source>
</evidence>
<evidence type="ECO:0000259" key="6">
    <source>
        <dbReference type="Pfam" id="PF13649"/>
    </source>
</evidence>
<comment type="similarity">
    <text evidence="5">Belongs to the methyltransferase superfamily. Tam family.</text>
</comment>
<dbReference type="GO" id="GO:0005737">
    <property type="term" value="C:cytoplasm"/>
    <property type="evidence" value="ECO:0007669"/>
    <property type="project" value="UniProtKB-SubCell"/>
</dbReference>
<dbReference type="SUPFAM" id="SSF53335">
    <property type="entry name" value="S-adenosyl-L-methionine-dependent methyltransferases"/>
    <property type="match status" value="1"/>
</dbReference>
<accession>A0A1T4RZ00</accession>
<dbReference type="NCBIfam" id="NF002463">
    <property type="entry name" value="PRK01683.1"/>
    <property type="match status" value="1"/>
</dbReference>
<dbReference type="HAMAP" id="MF_00560">
    <property type="entry name" value="Tran_acon_Me_trans"/>
    <property type="match status" value="1"/>
</dbReference>
<comment type="catalytic activity">
    <reaction evidence="5">
        <text>trans-aconitate + S-adenosyl-L-methionine = (E)-3-(methoxycarbonyl)pent-2-enedioate + S-adenosyl-L-homocysteine</text>
        <dbReference type="Rhea" id="RHEA:14969"/>
        <dbReference type="ChEBI" id="CHEBI:15708"/>
        <dbReference type="ChEBI" id="CHEBI:57470"/>
        <dbReference type="ChEBI" id="CHEBI:57856"/>
        <dbReference type="ChEBI" id="CHEBI:59789"/>
        <dbReference type="EC" id="2.1.1.144"/>
    </reaction>
</comment>
<evidence type="ECO:0000256" key="4">
    <source>
        <dbReference type="ARBA" id="ARBA00022691"/>
    </source>
</evidence>
<dbReference type="PANTHER" id="PTHR43861">
    <property type="entry name" value="TRANS-ACONITATE 2-METHYLTRANSFERASE-RELATED"/>
    <property type="match status" value="1"/>
</dbReference>
<keyword evidence="4 5" id="KW-0949">S-adenosyl-L-methionine</keyword>
<dbReference type="InterPro" id="IPR041698">
    <property type="entry name" value="Methyltransf_25"/>
</dbReference>
<dbReference type="Gene3D" id="3.40.50.150">
    <property type="entry name" value="Vaccinia Virus protein VP39"/>
    <property type="match status" value="1"/>
</dbReference>
<keyword evidence="3 5" id="KW-0808">Transferase</keyword>
<dbReference type="Pfam" id="PF13649">
    <property type="entry name" value="Methyltransf_25"/>
    <property type="match status" value="1"/>
</dbReference>
<dbReference type="CDD" id="cd02440">
    <property type="entry name" value="AdoMet_MTases"/>
    <property type="match status" value="1"/>
</dbReference>
<comment type="function">
    <text evidence="5">Catalyzes the S-adenosylmethionine monomethyl esterification of trans-aconitate.</text>
</comment>
<comment type="subcellular location">
    <subcellularLocation>
        <location evidence="5">Cytoplasm</location>
    </subcellularLocation>
</comment>
<dbReference type="Gene3D" id="1.10.150.290">
    <property type="entry name" value="S-adenosyl-L-methionine-dependent methyltransferases"/>
    <property type="match status" value="1"/>
</dbReference>
<dbReference type="InterPro" id="IPR029063">
    <property type="entry name" value="SAM-dependent_MTases_sf"/>
</dbReference>
<dbReference type="InterPro" id="IPR023506">
    <property type="entry name" value="Trans-aconitate_MeTrfase"/>
</dbReference>
<keyword evidence="2 5" id="KW-0489">Methyltransferase</keyword>
<dbReference type="RefSeq" id="WP_078708830.1">
    <property type="nucleotide sequence ID" value="NZ_FUXL01000008.1"/>
</dbReference>
<evidence type="ECO:0000256" key="2">
    <source>
        <dbReference type="ARBA" id="ARBA00022603"/>
    </source>
</evidence>
<evidence type="ECO:0000313" key="7">
    <source>
        <dbReference type="EMBL" id="SKA21203.1"/>
    </source>
</evidence>
<dbReference type="GO" id="GO:0032259">
    <property type="term" value="P:methylation"/>
    <property type="evidence" value="ECO:0007669"/>
    <property type="project" value="UniProtKB-KW"/>
</dbReference>
<reference evidence="7 8" key="1">
    <citation type="submission" date="2017-02" db="EMBL/GenBank/DDBJ databases">
        <authorList>
            <person name="Peterson S.W."/>
        </authorList>
    </citation>
    <scope>NUCLEOTIDE SEQUENCE [LARGE SCALE GENOMIC DNA]</scope>
    <source>
        <strain evidence="7 8">USBA 369</strain>
    </source>
</reference>
<dbReference type="OrthoDB" id="9795085at2"/>
<dbReference type="InterPro" id="IPR023149">
    <property type="entry name" value="Trans_acon_MeTrfase_C"/>
</dbReference>
<dbReference type="PANTHER" id="PTHR43861:SF1">
    <property type="entry name" value="TRANS-ACONITATE 2-METHYLTRANSFERASE"/>
    <property type="match status" value="1"/>
</dbReference>
<organism evidence="7 8">
    <name type="scientific">Consotaella salsifontis</name>
    <dbReference type="NCBI Taxonomy" id="1365950"/>
    <lineage>
        <taxon>Bacteria</taxon>
        <taxon>Pseudomonadati</taxon>
        <taxon>Pseudomonadota</taxon>
        <taxon>Alphaproteobacteria</taxon>
        <taxon>Hyphomicrobiales</taxon>
        <taxon>Aurantimonadaceae</taxon>
        <taxon>Consotaella</taxon>
    </lineage>
</organism>
<keyword evidence="1 5" id="KW-0963">Cytoplasm</keyword>
<dbReference type="AlphaFoldDB" id="A0A1T4RZ00"/>